<organism evidence="2 3">
    <name type="scientific">Aurantiacibacter luteus</name>
    <dbReference type="NCBI Taxonomy" id="1581420"/>
    <lineage>
        <taxon>Bacteria</taxon>
        <taxon>Pseudomonadati</taxon>
        <taxon>Pseudomonadota</taxon>
        <taxon>Alphaproteobacteria</taxon>
        <taxon>Sphingomonadales</taxon>
        <taxon>Erythrobacteraceae</taxon>
        <taxon>Aurantiacibacter</taxon>
    </lineage>
</organism>
<evidence type="ECO:0008006" key="4">
    <source>
        <dbReference type="Google" id="ProtNLM"/>
    </source>
</evidence>
<gene>
    <name evidence="2" type="ORF">AAW00_07735</name>
</gene>
<dbReference type="RefSeq" id="WP_047003804.1">
    <property type="nucleotide sequence ID" value="NZ_LBHB01000002.1"/>
</dbReference>
<reference evidence="2 3" key="1">
    <citation type="submission" date="2015-04" db="EMBL/GenBank/DDBJ databases">
        <title>The draft genome sequence of Erythrobacter luteus KA37.</title>
        <authorList>
            <person name="Zhuang L."/>
            <person name="Liu Y."/>
            <person name="Shao Z."/>
        </authorList>
    </citation>
    <scope>NUCLEOTIDE SEQUENCE [LARGE SCALE GENOMIC DNA]</scope>
    <source>
        <strain evidence="2 3">KA37</strain>
    </source>
</reference>
<dbReference type="InterPro" id="IPR025514">
    <property type="entry name" value="DUF4402"/>
</dbReference>
<evidence type="ECO:0000256" key="1">
    <source>
        <dbReference type="SAM" id="SignalP"/>
    </source>
</evidence>
<name>A0A0G9MY23_9SPHN</name>
<proteinExistence type="predicted"/>
<comment type="caution">
    <text evidence="2">The sequence shown here is derived from an EMBL/GenBank/DDBJ whole genome shotgun (WGS) entry which is preliminary data.</text>
</comment>
<feature type="chain" id="PRO_5002579509" description="Lipid/polyisoprenoid-binding YceI-like domain-containing protein" evidence="1">
    <location>
        <begin position="28"/>
        <end position="186"/>
    </location>
</feature>
<protein>
    <recommendedName>
        <fullName evidence="4">Lipid/polyisoprenoid-binding YceI-like domain-containing protein</fullName>
    </recommendedName>
</protein>
<sequence length="186" mass="19590">MSPRRRLSATLAALTAASLAWTSPLGAAVPSVRIVPESDLRFGTFMVFGSGSRTVSATGLVTDNSIVALEGNPTGPARFTVSYDRGNESNHILDIELDVVVSPVDRTVLGGVEGRLSAFQTDLSGAGAIVPGRPIRVRLRNCRNRVCSQSFSVGARLDVTRSYGGADLVIPIPVDAAVVSVIRQTR</sequence>
<dbReference type="EMBL" id="LBHB01000002">
    <property type="protein sequence ID" value="KLE34158.1"/>
    <property type="molecule type" value="Genomic_DNA"/>
</dbReference>
<keyword evidence="1" id="KW-0732">Signal</keyword>
<dbReference type="Proteomes" id="UP000053464">
    <property type="component" value="Unassembled WGS sequence"/>
</dbReference>
<evidence type="ECO:0000313" key="2">
    <source>
        <dbReference type="EMBL" id="KLE34158.1"/>
    </source>
</evidence>
<dbReference type="STRING" id="1581420.AAW00_07735"/>
<dbReference type="AlphaFoldDB" id="A0A0G9MY23"/>
<accession>A0A0G9MY23</accession>
<keyword evidence="3" id="KW-1185">Reference proteome</keyword>
<dbReference type="Pfam" id="PF14352">
    <property type="entry name" value="DUF4402"/>
    <property type="match status" value="1"/>
</dbReference>
<evidence type="ECO:0000313" key="3">
    <source>
        <dbReference type="Proteomes" id="UP000053464"/>
    </source>
</evidence>
<dbReference type="PATRIC" id="fig|1581420.6.peg.1584"/>
<dbReference type="OrthoDB" id="7409826at2"/>
<feature type="signal peptide" evidence="1">
    <location>
        <begin position="1"/>
        <end position="27"/>
    </location>
</feature>